<feature type="region of interest" description="Disordered" evidence="1">
    <location>
        <begin position="28"/>
        <end position="52"/>
    </location>
</feature>
<dbReference type="Proteomes" id="UP000827092">
    <property type="component" value="Unassembled WGS sequence"/>
</dbReference>
<evidence type="ECO:0000313" key="2">
    <source>
        <dbReference type="EMBL" id="KAG8178613.1"/>
    </source>
</evidence>
<proteinExistence type="predicted"/>
<comment type="caution">
    <text evidence="2">The sequence shown here is derived from an EMBL/GenBank/DDBJ whole genome shotgun (WGS) entry which is preliminary data.</text>
</comment>
<dbReference type="AlphaFoldDB" id="A0AAV6U3P9"/>
<accession>A0AAV6U3P9</accession>
<dbReference type="EMBL" id="JAFNEN010000680">
    <property type="protein sequence ID" value="KAG8178613.1"/>
    <property type="molecule type" value="Genomic_DNA"/>
</dbReference>
<sequence length="102" mass="11693">MAAILHTRFKLDWLPEDRKDEGKKKVASLLSSHNSFPPEQEENEENDDGDFFSFSKKEVTSTEDEAHCYLMCQDSCLSIHHGFSTLKSYLLNTIPDCSQVHL</sequence>
<evidence type="ECO:0000256" key="1">
    <source>
        <dbReference type="SAM" id="MobiDB-lite"/>
    </source>
</evidence>
<feature type="compositionally biased region" description="Acidic residues" evidence="1">
    <location>
        <begin position="39"/>
        <end position="50"/>
    </location>
</feature>
<evidence type="ECO:0000313" key="3">
    <source>
        <dbReference type="Proteomes" id="UP000827092"/>
    </source>
</evidence>
<reference evidence="2 3" key="1">
    <citation type="journal article" date="2022" name="Nat. Ecol. Evol.">
        <title>A masculinizing supergene underlies an exaggerated male reproductive morph in a spider.</title>
        <authorList>
            <person name="Hendrickx F."/>
            <person name="De Corte Z."/>
            <person name="Sonet G."/>
            <person name="Van Belleghem S.M."/>
            <person name="Kostlbacher S."/>
            <person name="Vangestel C."/>
        </authorList>
    </citation>
    <scope>NUCLEOTIDE SEQUENCE [LARGE SCALE GENOMIC DNA]</scope>
    <source>
        <strain evidence="2">W744_W776</strain>
    </source>
</reference>
<gene>
    <name evidence="2" type="ORF">JTE90_014204</name>
</gene>
<keyword evidence="3" id="KW-1185">Reference proteome</keyword>
<organism evidence="2 3">
    <name type="scientific">Oedothorax gibbosus</name>
    <dbReference type="NCBI Taxonomy" id="931172"/>
    <lineage>
        <taxon>Eukaryota</taxon>
        <taxon>Metazoa</taxon>
        <taxon>Ecdysozoa</taxon>
        <taxon>Arthropoda</taxon>
        <taxon>Chelicerata</taxon>
        <taxon>Arachnida</taxon>
        <taxon>Araneae</taxon>
        <taxon>Araneomorphae</taxon>
        <taxon>Entelegynae</taxon>
        <taxon>Araneoidea</taxon>
        <taxon>Linyphiidae</taxon>
        <taxon>Erigoninae</taxon>
        <taxon>Oedothorax</taxon>
    </lineage>
</organism>
<protein>
    <submittedName>
        <fullName evidence="2">Uncharacterized protein</fullName>
    </submittedName>
</protein>
<name>A0AAV6U3P9_9ARAC</name>